<keyword evidence="5" id="KW-1185">Reference proteome</keyword>
<reference evidence="5" key="2">
    <citation type="submission" date="2010-01" db="EMBL/GenBank/DDBJ databases">
        <title>The complete genome of Conexibacter woesei DSM 14684.</title>
        <authorList>
            <consortium name="US DOE Joint Genome Institute (JGI-PGF)"/>
            <person name="Lucas S."/>
            <person name="Copeland A."/>
            <person name="Lapidus A."/>
            <person name="Glavina del Rio T."/>
            <person name="Dalin E."/>
            <person name="Tice H."/>
            <person name="Bruce D."/>
            <person name="Goodwin L."/>
            <person name="Pitluck S."/>
            <person name="Kyrpides N."/>
            <person name="Mavromatis K."/>
            <person name="Ivanova N."/>
            <person name="Mikhailova N."/>
            <person name="Chertkov O."/>
            <person name="Brettin T."/>
            <person name="Detter J.C."/>
            <person name="Han C."/>
            <person name="Larimer F."/>
            <person name="Land M."/>
            <person name="Hauser L."/>
            <person name="Markowitz V."/>
            <person name="Cheng J.-F."/>
            <person name="Hugenholtz P."/>
            <person name="Woyke T."/>
            <person name="Wu D."/>
            <person name="Pukall R."/>
            <person name="Steenblock K."/>
            <person name="Schneider S."/>
            <person name="Klenk H.-P."/>
            <person name="Eisen J.A."/>
        </authorList>
    </citation>
    <scope>NUCLEOTIDE SEQUENCE [LARGE SCALE GENOMIC DNA]</scope>
    <source>
        <strain evidence="5">DSM 14684 / CIP 108061 / JCM 11494 / NBRC 100937 / ID131577</strain>
    </source>
</reference>
<proteinExistence type="inferred from homology"/>
<dbReference type="InterPro" id="IPR015421">
    <property type="entry name" value="PyrdxlP-dep_Trfase_major"/>
</dbReference>
<protein>
    <submittedName>
        <fullName evidence="4">Aminotransferase class-III</fullName>
    </submittedName>
</protein>
<dbReference type="STRING" id="469383.Cwoe_2631"/>
<evidence type="ECO:0000313" key="5">
    <source>
        <dbReference type="Proteomes" id="UP000008229"/>
    </source>
</evidence>
<evidence type="ECO:0000256" key="2">
    <source>
        <dbReference type="ARBA" id="ARBA00022898"/>
    </source>
</evidence>
<dbReference type="Pfam" id="PF00202">
    <property type="entry name" value="Aminotran_3"/>
    <property type="match status" value="1"/>
</dbReference>
<sequence>MPGESGTRLWHPFADMAAVDGAELMLDAADGCWVTDADGARYLDASASLWCCNLGHRVPEVNAAIAAQLDRLDSYSTFGDYTNAPAEQLAARLATLAPVDDARVFLTSGGGDSIDTAAKLARAHFQHMGQPERLHIVGRTHGYHGTHGFGTSIGGIEANTSGWGPLMPHTSSVPYDSLPALEQELHRIGPERVAAFFCEPVIGAGGVLLPPEGYVEGAAALCREHGVLFVVDAVICAFGRLGTWYGIERFDVRPDMIAFAKGVSGGILPLGGVVVSGEIAQPYFAAPGGPILRHGPTYSGHPVCCAAALAALDVYERDLLIPRGQQLEGDLAAVLEPLKQHPAVAEVRAGLGLLAGIGLTEAARAATPNAPGALQRAARHEGVLVRALPDGIAVSPPLTIAQDDLRLIGDGIAAALDALVATHH</sequence>
<dbReference type="HOGENOM" id="CLU_016922_4_3_11"/>
<evidence type="ECO:0000256" key="3">
    <source>
        <dbReference type="RuleBase" id="RU003560"/>
    </source>
</evidence>
<keyword evidence="4" id="KW-0808">Transferase</keyword>
<comment type="similarity">
    <text evidence="1 3">Belongs to the class-III pyridoxal-phosphate-dependent aminotransferase family.</text>
</comment>
<name>D3F8T6_CONWI</name>
<dbReference type="PANTHER" id="PTHR43094:SF1">
    <property type="entry name" value="AMINOTRANSFERASE CLASS-III"/>
    <property type="match status" value="1"/>
</dbReference>
<evidence type="ECO:0000313" key="4">
    <source>
        <dbReference type="EMBL" id="ADB51050.1"/>
    </source>
</evidence>
<dbReference type="KEGG" id="cwo:Cwoe_2631"/>
<keyword evidence="4" id="KW-0032">Aminotransferase</keyword>
<gene>
    <name evidence="4" type="ordered locus">Cwoe_2631</name>
</gene>
<organism evidence="4 5">
    <name type="scientific">Conexibacter woesei (strain DSM 14684 / CCUG 47730 / CIP 108061 / JCM 11494 / NBRC 100937 / ID131577)</name>
    <dbReference type="NCBI Taxonomy" id="469383"/>
    <lineage>
        <taxon>Bacteria</taxon>
        <taxon>Bacillati</taxon>
        <taxon>Actinomycetota</taxon>
        <taxon>Thermoleophilia</taxon>
        <taxon>Solirubrobacterales</taxon>
        <taxon>Conexibacteraceae</taxon>
        <taxon>Conexibacter</taxon>
    </lineage>
</organism>
<dbReference type="GO" id="GO:0008483">
    <property type="term" value="F:transaminase activity"/>
    <property type="evidence" value="ECO:0007669"/>
    <property type="project" value="UniProtKB-KW"/>
</dbReference>
<dbReference type="Gene3D" id="3.90.1150.10">
    <property type="entry name" value="Aspartate Aminotransferase, domain 1"/>
    <property type="match status" value="1"/>
</dbReference>
<dbReference type="EMBL" id="CP001854">
    <property type="protein sequence ID" value="ADB51050.1"/>
    <property type="molecule type" value="Genomic_DNA"/>
</dbReference>
<dbReference type="Proteomes" id="UP000008229">
    <property type="component" value="Chromosome"/>
</dbReference>
<keyword evidence="2 3" id="KW-0663">Pyridoxal phosphate</keyword>
<accession>D3F8T6</accession>
<dbReference type="OrthoDB" id="9801834at2"/>
<dbReference type="SUPFAM" id="SSF53383">
    <property type="entry name" value="PLP-dependent transferases"/>
    <property type="match status" value="1"/>
</dbReference>
<dbReference type="CDD" id="cd00610">
    <property type="entry name" value="OAT_like"/>
    <property type="match status" value="1"/>
</dbReference>
<reference evidence="4 5" key="1">
    <citation type="journal article" date="2010" name="Stand. Genomic Sci.">
        <title>Complete genome sequence of Conexibacter woesei type strain (ID131577).</title>
        <authorList>
            <person name="Pukall R."/>
            <person name="Lapidus A."/>
            <person name="Glavina Del Rio T."/>
            <person name="Copeland A."/>
            <person name="Tice H."/>
            <person name="Cheng J.-F."/>
            <person name="Lucas S."/>
            <person name="Chen F."/>
            <person name="Nolan M."/>
            <person name="Bruce D."/>
            <person name="Goodwin L."/>
            <person name="Pitluck S."/>
            <person name="Mavromatis K."/>
            <person name="Ivanova N."/>
            <person name="Ovchinnikova G."/>
            <person name="Pati A."/>
            <person name="Chen A."/>
            <person name="Palaniappan K."/>
            <person name="Land M."/>
            <person name="Hauser L."/>
            <person name="Chang Y.-J."/>
            <person name="Jeffries C.D."/>
            <person name="Chain P."/>
            <person name="Meincke L."/>
            <person name="Sims D."/>
            <person name="Brettin T."/>
            <person name="Detter J.C."/>
            <person name="Rohde M."/>
            <person name="Goeker M."/>
            <person name="Bristow J."/>
            <person name="Eisen J.A."/>
            <person name="Markowitz V."/>
            <person name="Kyrpides N.C."/>
            <person name="Klenk H.-P."/>
            <person name="Hugenholtz P."/>
        </authorList>
    </citation>
    <scope>NUCLEOTIDE SEQUENCE [LARGE SCALE GENOMIC DNA]</scope>
    <source>
        <strain evidence="5">DSM 14684 / CIP 108061 / JCM 11494 / NBRC 100937 / ID131577</strain>
    </source>
</reference>
<dbReference type="GO" id="GO:0030170">
    <property type="term" value="F:pyridoxal phosphate binding"/>
    <property type="evidence" value="ECO:0007669"/>
    <property type="project" value="InterPro"/>
</dbReference>
<dbReference type="InterPro" id="IPR015422">
    <property type="entry name" value="PyrdxlP-dep_Trfase_small"/>
</dbReference>
<dbReference type="PIRSF" id="PIRSF000521">
    <property type="entry name" value="Transaminase_4ab_Lys_Orn"/>
    <property type="match status" value="1"/>
</dbReference>
<dbReference type="eggNOG" id="COG0161">
    <property type="taxonomic scope" value="Bacteria"/>
</dbReference>
<dbReference type="InterPro" id="IPR015424">
    <property type="entry name" value="PyrdxlP-dep_Trfase"/>
</dbReference>
<dbReference type="RefSeq" id="WP_012934101.1">
    <property type="nucleotide sequence ID" value="NC_013739.1"/>
</dbReference>
<dbReference type="PANTHER" id="PTHR43094">
    <property type="entry name" value="AMINOTRANSFERASE"/>
    <property type="match status" value="1"/>
</dbReference>
<dbReference type="InterPro" id="IPR005814">
    <property type="entry name" value="Aminotrans_3"/>
</dbReference>
<evidence type="ECO:0000256" key="1">
    <source>
        <dbReference type="ARBA" id="ARBA00008954"/>
    </source>
</evidence>
<dbReference type="Gene3D" id="3.40.640.10">
    <property type="entry name" value="Type I PLP-dependent aspartate aminotransferase-like (Major domain)"/>
    <property type="match status" value="1"/>
</dbReference>
<dbReference type="AlphaFoldDB" id="D3F8T6"/>